<proteinExistence type="predicted"/>
<sequence>MSKEWSVKEDNNLLRTFKSKTCRKCRSHGKITPLEGHKRNCPYIKCDCLSCTRLDRQNLASKKRQLDKAHEKREPKKKQKIECRKNGLDNTIQDMILPNDSMQPFFNTDLSPRKREIQEAKSLVASVQGKLEVAPQNHFQSMNNKDIGSPLPSSHITNDAIGPVLAQPTARGFGQPTAVDINSLPIPPGDMPSVTNHLQPVQDSHFTKSMEENYLFPPVHGSSQALNYVNDTIVLLPYIPPAFIAQYNAMALKTRLLQSGNRDEKQNASVVYKGSYDD</sequence>
<dbReference type="HOGENOM" id="CLU_1002208_0_0_1"/>
<feature type="domain" description="DM" evidence="7">
    <location>
        <begin position="22"/>
        <end position="73"/>
    </location>
</feature>
<dbReference type="AlphaFoldDB" id="A7RLL7"/>
<keyword evidence="4 5" id="KW-0539">Nucleus</keyword>
<accession>A7RLL7</accession>
<reference evidence="8 9" key="1">
    <citation type="journal article" date="2007" name="Science">
        <title>Sea anemone genome reveals ancestral eumetazoan gene repertoire and genomic organization.</title>
        <authorList>
            <person name="Putnam N.H."/>
            <person name="Srivastava M."/>
            <person name="Hellsten U."/>
            <person name="Dirks B."/>
            <person name="Chapman J."/>
            <person name="Salamov A."/>
            <person name="Terry A."/>
            <person name="Shapiro H."/>
            <person name="Lindquist E."/>
            <person name="Kapitonov V.V."/>
            <person name="Jurka J."/>
            <person name="Genikhovich G."/>
            <person name="Grigoriev I.V."/>
            <person name="Lucas S.M."/>
            <person name="Steele R.E."/>
            <person name="Finnerty J.R."/>
            <person name="Technau U."/>
            <person name="Martindale M.Q."/>
            <person name="Rokhsar D.S."/>
        </authorList>
    </citation>
    <scope>NUCLEOTIDE SEQUENCE [LARGE SCALE GENOMIC DNA]</scope>
    <source>
        <strain evidence="9">CH2 X CH6</strain>
    </source>
</reference>
<evidence type="ECO:0000256" key="2">
    <source>
        <dbReference type="ARBA" id="ARBA00022833"/>
    </source>
</evidence>
<evidence type="ECO:0000256" key="3">
    <source>
        <dbReference type="ARBA" id="ARBA00023125"/>
    </source>
</evidence>
<dbReference type="GO" id="GO:0046872">
    <property type="term" value="F:metal ion binding"/>
    <property type="evidence" value="ECO:0007669"/>
    <property type="project" value="UniProtKB-KW"/>
</dbReference>
<organism evidence="8 9">
    <name type="scientific">Nematostella vectensis</name>
    <name type="common">Starlet sea anemone</name>
    <dbReference type="NCBI Taxonomy" id="45351"/>
    <lineage>
        <taxon>Eukaryota</taxon>
        <taxon>Metazoa</taxon>
        <taxon>Cnidaria</taxon>
        <taxon>Anthozoa</taxon>
        <taxon>Hexacorallia</taxon>
        <taxon>Actiniaria</taxon>
        <taxon>Edwardsiidae</taxon>
        <taxon>Nematostella</taxon>
    </lineage>
</organism>
<dbReference type="Gene3D" id="4.10.1040.10">
    <property type="entry name" value="DM DNA-binding domain"/>
    <property type="match status" value="1"/>
</dbReference>
<evidence type="ECO:0000313" key="8">
    <source>
        <dbReference type="EMBL" id="EDO47713.1"/>
    </source>
</evidence>
<dbReference type="InterPro" id="IPR026607">
    <property type="entry name" value="DMRT"/>
</dbReference>
<dbReference type="InParanoid" id="A7RLL7"/>
<feature type="region of interest" description="Disordered" evidence="6">
    <location>
        <begin position="60"/>
        <end position="80"/>
    </location>
</feature>
<dbReference type="GO" id="GO:0007548">
    <property type="term" value="P:sex differentiation"/>
    <property type="evidence" value="ECO:0000318"/>
    <property type="project" value="GO_Central"/>
</dbReference>
<keyword evidence="1 5" id="KW-0479">Metal-binding</keyword>
<dbReference type="Proteomes" id="UP000001593">
    <property type="component" value="Unassembled WGS sequence"/>
</dbReference>
<dbReference type="STRING" id="45351.A7RLL7"/>
<name>A7RLL7_NEMVE</name>
<gene>
    <name evidence="8" type="ORF">NEMVEDRAFT_v1g198893</name>
</gene>
<dbReference type="KEGG" id="nve:5519904"/>
<feature type="DNA-binding region" description="DM" evidence="5">
    <location>
        <begin position="22"/>
        <end position="73"/>
    </location>
</feature>
<keyword evidence="2 5" id="KW-0862">Zinc</keyword>
<dbReference type="GO" id="GO:0005634">
    <property type="term" value="C:nucleus"/>
    <property type="evidence" value="ECO:0000318"/>
    <property type="project" value="GO_Central"/>
</dbReference>
<dbReference type="SUPFAM" id="SSF82927">
    <property type="entry name" value="Cysteine-rich DNA binding domain, (DM domain)"/>
    <property type="match status" value="1"/>
</dbReference>
<evidence type="ECO:0000256" key="4">
    <source>
        <dbReference type="ARBA" id="ARBA00023242"/>
    </source>
</evidence>
<dbReference type="InterPro" id="IPR001275">
    <property type="entry name" value="DM_DNA-bd"/>
</dbReference>
<dbReference type="SMART" id="SM00301">
    <property type="entry name" value="DM"/>
    <property type="match status" value="1"/>
</dbReference>
<keyword evidence="3 5" id="KW-0238">DNA-binding</keyword>
<dbReference type="GO" id="GO:0000978">
    <property type="term" value="F:RNA polymerase II cis-regulatory region sequence-specific DNA binding"/>
    <property type="evidence" value="ECO:0000318"/>
    <property type="project" value="GO_Central"/>
</dbReference>
<dbReference type="GO" id="GO:0000981">
    <property type="term" value="F:DNA-binding transcription factor activity, RNA polymerase II-specific"/>
    <property type="evidence" value="ECO:0000318"/>
    <property type="project" value="GO_Central"/>
</dbReference>
<dbReference type="PhylomeDB" id="A7RLL7"/>
<evidence type="ECO:0000313" key="9">
    <source>
        <dbReference type="Proteomes" id="UP000001593"/>
    </source>
</evidence>
<feature type="compositionally biased region" description="Basic and acidic residues" evidence="6">
    <location>
        <begin position="64"/>
        <end position="80"/>
    </location>
</feature>
<evidence type="ECO:0000256" key="6">
    <source>
        <dbReference type="SAM" id="MobiDB-lite"/>
    </source>
</evidence>
<dbReference type="EMBL" id="DS469518">
    <property type="protein sequence ID" value="EDO47713.1"/>
    <property type="molecule type" value="Genomic_DNA"/>
</dbReference>
<dbReference type="PANTHER" id="PTHR12322">
    <property type="entry name" value="DOUBLESEX AND MAB-3 RELATED TRANSCRIPTION FACTOR DMRT"/>
    <property type="match status" value="1"/>
</dbReference>
<protein>
    <recommendedName>
        <fullName evidence="7">DM domain-containing protein</fullName>
    </recommendedName>
</protein>
<dbReference type="Pfam" id="PF00751">
    <property type="entry name" value="DM"/>
    <property type="match status" value="1"/>
</dbReference>
<keyword evidence="9" id="KW-1185">Reference proteome</keyword>
<evidence type="ECO:0000259" key="7">
    <source>
        <dbReference type="PROSITE" id="PS50809"/>
    </source>
</evidence>
<evidence type="ECO:0000256" key="1">
    <source>
        <dbReference type="ARBA" id="ARBA00022723"/>
    </source>
</evidence>
<dbReference type="PROSITE" id="PS40000">
    <property type="entry name" value="DM_1"/>
    <property type="match status" value="1"/>
</dbReference>
<dbReference type="PANTHER" id="PTHR12322:SF53">
    <property type="entry name" value="DOUBLESEX-MAB RELATED 11E"/>
    <property type="match status" value="1"/>
</dbReference>
<dbReference type="InterPro" id="IPR036407">
    <property type="entry name" value="DM_DNA-bd_sf"/>
</dbReference>
<dbReference type="GO" id="GO:0006357">
    <property type="term" value="P:regulation of transcription by RNA polymerase II"/>
    <property type="evidence" value="ECO:0000318"/>
    <property type="project" value="GO_Central"/>
</dbReference>
<evidence type="ECO:0000256" key="5">
    <source>
        <dbReference type="PROSITE-ProRule" id="PRU00070"/>
    </source>
</evidence>
<dbReference type="PROSITE" id="PS50809">
    <property type="entry name" value="DM_2"/>
    <property type="match status" value="1"/>
</dbReference>
<comment type="subcellular location">
    <subcellularLocation>
        <location evidence="5">Nucleus</location>
    </subcellularLocation>
</comment>